<keyword evidence="2" id="KW-1185">Reference proteome</keyword>
<proteinExistence type="predicted"/>
<organism evidence="1 2">
    <name type="scientific">Gigaspora margarita</name>
    <dbReference type="NCBI Taxonomy" id="4874"/>
    <lineage>
        <taxon>Eukaryota</taxon>
        <taxon>Fungi</taxon>
        <taxon>Fungi incertae sedis</taxon>
        <taxon>Mucoromycota</taxon>
        <taxon>Glomeromycotina</taxon>
        <taxon>Glomeromycetes</taxon>
        <taxon>Diversisporales</taxon>
        <taxon>Gigasporaceae</taxon>
        <taxon>Gigaspora</taxon>
    </lineage>
</organism>
<gene>
    <name evidence="1" type="ORF">GMARGA_LOCUS5200</name>
</gene>
<accession>A0ABN7UF34</accession>
<sequence length="65" mass="7074">MTYNIYGIPTSDIVSTALCDSDTASLSTVVIKEGVYSSKSLLACTRPPNKSQIPDDYIVETTWGR</sequence>
<name>A0ABN7UF34_GIGMA</name>
<protein>
    <submittedName>
        <fullName evidence="1">44762_t:CDS:1</fullName>
    </submittedName>
</protein>
<dbReference type="EMBL" id="CAJVQB010002172">
    <property type="protein sequence ID" value="CAG8564952.1"/>
    <property type="molecule type" value="Genomic_DNA"/>
</dbReference>
<dbReference type="Proteomes" id="UP000789901">
    <property type="component" value="Unassembled WGS sequence"/>
</dbReference>
<feature type="non-terminal residue" evidence="1">
    <location>
        <position position="65"/>
    </location>
</feature>
<evidence type="ECO:0000313" key="1">
    <source>
        <dbReference type="EMBL" id="CAG8564952.1"/>
    </source>
</evidence>
<reference evidence="1 2" key="1">
    <citation type="submission" date="2021-06" db="EMBL/GenBank/DDBJ databases">
        <authorList>
            <person name="Kallberg Y."/>
            <person name="Tangrot J."/>
            <person name="Rosling A."/>
        </authorList>
    </citation>
    <scope>NUCLEOTIDE SEQUENCE [LARGE SCALE GENOMIC DNA]</scope>
    <source>
        <strain evidence="1 2">120-4 pot B 10/14</strain>
    </source>
</reference>
<evidence type="ECO:0000313" key="2">
    <source>
        <dbReference type="Proteomes" id="UP000789901"/>
    </source>
</evidence>
<comment type="caution">
    <text evidence="1">The sequence shown here is derived from an EMBL/GenBank/DDBJ whole genome shotgun (WGS) entry which is preliminary data.</text>
</comment>